<dbReference type="RefSeq" id="WP_212528137.1">
    <property type="nucleotide sequence ID" value="NZ_JAGSOG010000035.1"/>
</dbReference>
<comment type="caution">
    <text evidence="1">The sequence shown here is derived from an EMBL/GenBank/DDBJ whole genome shotgun (WGS) entry which is preliminary data.</text>
</comment>
<dbReference type="EMBL" id="JAGSOG010000035">
    <property type="protein sequence ID" value="MBR7833618.1"/>
    <property type="molecule type" value="Genomic_DNA"/>
</dbReference>
<dbReference type="AlphaFoldDB" id="A0A941EMH3"/>
<sequence>MRLPVLRRIVGTHAPAEAVIHYEVLDAESGALLSWGSTTSLDTVVEHATNARGDLAGRRTHVRRLTAPSRASAAAWPEPTGTADLTHVNRVRSALTDLRHAVEDAYAAGVDSDLLRHAADPDLTAIRDLLTGTGLFDLPTWKLGYPGNLDRAAWAARSLAVFGHGTGQLRDGERADAELVAEMSGDLVCDLMHLLDHVGVDAYATIQRGIGHHDHEAAEEADNANALEHAA</sequence>
<protein>
    <submittedName>
        <fullName evidence="1">Uncharacterized protein</fullName>
    </submittedName>
</protein>
<accession>A0A941EMH3</accession>
<organism evidence="1 2">
    <name type="scientific">Actinospica durhamensis</name>
    <dbReference type="NCBI Taxonomy" id="1508375"/>
    <lineage>
        <taxon>Bacteria</taxon>
        <taxon>Bacillati</taxon>
        <taxon>Actinomycetota</taxon>
        <taxon>Actinomycetes</taxon>
        <taxon>Catenulisporales</taxon>
        <taxon>Actinospicaceae</taxon>
        <taxon>Actinospica</taxon>
    </lineage>
</organism>
<name>A0A941EMH3_9ACTN</name>
<reference evidence="1" key="1">
    <citation type="submission" date="2021-04" db="EMBL/GenBank/DDBJ databases">
        <title>Genome based classification of Actinospica acidithermotolerans sp. nov., an actinobacterium isolated from an Indonesian hot spring.</title>
        <authorList>
            <person name="Kusuma A.B."/>
            <person name="Putra K.E."/>
            <person name="Nafisah S."/>
            <person name="Loh J."/>
            <person name="Nouioui I."/>
            <person name="Goodfellow M."/>
        </authorList>
    </citation>
    <scope>NUCLEOTIDE SEQUENCE</scope>
    <source>
        <strain evidence="1">CSCA 57</strain>
    </source>
</reference>
<gene>
    <name evidence="1" type="ORF">KDL01_10105</name>
</gene>
<dbReference type="Proteomes" id="UP000675781">
    <property type="component" value="Unassembled WGS sequence"/>
</dbReference>
<evidence type="ECO:0000313" key="1">
    <source>
        <dbReference type="EMBL" id="MBR7833618.1"/>
    </source>
</evidence>
<proteinExistence type="predicted"/>
<keyword evidence="2" id="KW-1185">Reference proteome</keyword>
<evidence type="ECO:0000313" key="2">
    <source>
        <dbReference type="Proteomes" id="UP000675781"/>
    </source>
</evidence>